<protein>
    <submittedName>
        <fullName evidence="1">Uncharacterized protein</fullName>
    </submittedName>
</protein>
<evidence type="ECO:0000313" key="2">
    <source>
        <dbReference type="Proteomes" id="UP000606653"/>
    </source>
</evidence>
<comment type="caution">
    <text evidence="1">The sequence shown here is derived from an EMBL/GenBank/DDBJ whole genome shotgun (WGS) entry which is preliminary data.</text>
</comment>
<gene>
    <name evidence="1" type="ORF">GCM10010969_00010</name>
</gene>
<keyword evidence="2" id="KW-1185">Reference proteome</keyword>
<evidence type="ECO:0000313" key="1">
    <source>
        <dbReference type="EMBL" id="GGN89993.1"/>
    </source>
</evidence>
<dbReference type="Proteomes" id="UP000606653">
    <property type="component" value="Unassembled WGS sequence"/>
</dbReference>
<dbReference type="EMBL" id="BMLN01000001">
    <property type="protein sequence ID" value="GGN89993.1"/>
    <property type="molecule type" value="Genomic_DNA"/>
</dbReference>
<proteinExistence type="predicted"/>
<reference evidence="2" key="1">
    <citation type="journal article" date="2019" name="Int. J. Syst. Evol. Microbiol.">
        <title>The Global Catalogue of Microorganisms (GCM) 10K type strain sequencing project: providing services to taxonomists for standard genome sequencing and annotation.</title>
        <authorList>
            <consortium name="The Broad Institute Genomics Platform"/>
            <consortium name="The Broad Institute Genome Sequencing Center for Infectious Disease"/>
            <person name="Wu L."/>
            <person name="Ma J."/>
        </authorList>
    </citation>
    <scope>NUCLEOTIDE SEQUENCE [LARGE SCALE GENOMIC DNA]</scope>
    <source>
        <strain evidence="2">CGMCC 1.6964</strain>
    </source>
</reference>
<sequence length="59" mass="6696">MNKLDTSMMANSNLSEQKIKKACNMKMSMVIYKPSRQTAARLFVRRAVELGTGINEFVL</sequence>
<organism evidence="1 2">
    <name type="scientific">Saccharibacillus kuerlensis</name>
    <dbReference type="NCBI Taxonomy" id="459527"/>
    <lineage>
        <taxon>Bacteria</taxon>
        <taxon>Bacillati</taxon>
        <taxon>Bacillota</taxon>
        <taxon>Bacilli</taxon>
        <taxon>Bacillales</taxon>
        <taxon>Paenibacillaceae</taxon>
        <taxon>Saccharibacillus</taxon>
    </lineage>
</organism>
<accession>A0ABQ2KRD1</accession>
<name>A0ABQ2KRD1_9BACL</name>